<dbReference type="SUPFAM" id="SSF54495">
    <property type="entry name" value="UBC-like"/>
    <property type="match status" value="1"/>
</dbReference>
<dbReference type="AlphaFoldDB" id="A0A0D2HF49"/>
<keyword evidence="2" id="KW-1133">Transmembrane helix</keyword>
<organism evidence="4 5">
    <name type="scientific">Fonsecaea multimorphosa CBS 102226</name>
    <dbReference type="NCBI Taxonomy" id="1442371"/>
    <lineage>
        <taxon>Eukaryota</taxon>
        <taxon>Fungi</taxon>
        <taxon>Dikarya</taxon>
        <taxon>Ascomycota</taxon>
        <taxon>Pezizomycotina</taxon>
        <taxon>Eurotiomycetes</taxon>
        <taxon>Chaetothyriomycetidae</taxon>
        <taxon>Chaetothyriales</taxon>
        <taxon>Herpotrichiellaceae</taxon>
        <taxon>Fonsecaea</taxon>
    </lineage>
</organism>
<evidence type="ECO:0000256" key="2">
    <source>
        <dbReference type="SAM" id="Phobius"/>
    </source>
</evidence>
<evidence type="ECO:0000256" key="1">
    <source>
        <dbReference type="SAM" id="MobiDB-lite"/>
    </source>
</evidence>
<dbReference type="EMBL" id="KN848066">
    <property type="protein sequence ID" value="KIY00546.1"/>
    <property type="molecule type" value="Genomic_DNA"/>
</dbReference>
<evidence type="ECO:0000313" key="5">
    <source>
        <dbReference type="Proteomes" id="UP000053411"/>
    </source>
</evidence>
<dbReference type="OrthoDB" id="1158011at2759"/>
<gene>
    <name evidence="4" type="ORF">Z520_03209</name>
</gene>
<accession>A0A0D2HF49</accession>
<dbReference type="PROSITE" id="PS50127">
    <property type="entry name" value="UBC_2"/>
    <property type="match status" value="1"/>
</dbReference>
<dbReference type="Proteomes" id="UP000053411">
    <property type="component" value="Unassembled WGS sequence"/>
</dbReference>
<feature type="transmembrane region" description="Helical" evidence="2">
    <location>
        <begin position="194"/>
        <end position="212"/>
    </location>
</feature>
<dbReference type="GeneID" id="27708955"/>
<keyword evidence="5" id="KW-1185">Reference proteome</keyword>
<feature type="domain" description="UBC core" evidence="3">
    <location>
        <begin position="5"/>
        <end position="49"/>
    </location>
</feature>
<dbReference type="STRING" id="1442371.A0A0D2HF49"/>
<name>A0A0D2HF49_9EURO</name>
<dbReference type="RefSeq" id="XP_016634668.1">
    <property type="nucleotide sequence ID" value="XM_016773722.1"/>
</dbReference>
<sequence length="218" mass="23945">MATKAAHKRLVREYEAIQRSPPPFIQAHPSESNILEWHYILTGAPNTPYGLMSFMNSEEMTAGSIGGSSTERKWHAARSRWWNSTGGGSASKPVPGVQPTTKGIGNIKAGDGGAKFRVEFPEEDKQNWIWMKEHRIDSATGRMLPDEEGQEVNCSPESRALRRILGGSTGVGVVVQGGQAARDAGQGWIWRNKMWIMAGCIVVYFMLARIFGEGEGVL</sequence>
<evidence type="ECO:0000259" key="3">
    <source>
        <dbReference type="PROSITE" id="PS50127"/>
    </source>
</evidence>
<proteinExistence type="predicted"/>
<protein>
    <recommendedName>
        <fullName evidence="3">UBC core domain-containing protein</fullName>
    </recommendedName>
</protein>
<dbReference type="InterPro" id="IPR000608">
    <property type="entry name" value="UBC"/>
</dbReference>
<feature type="region of interest" description="Disordered" evidence="1">
    <location>
        <begin position="83"/>
        <end position="107"/>
    </location>
</feature>
<keyword evidence="2" id="KW-0472">Membrane</keyword>
<keyword evidence="2" id="KW-0812">Transmembrane</keyword>
<dbReference type="Gene3D" id="3.10.110.10">
    <property type="entry name" value="Ubiquitin Conjugating Enzyme"/>
    <property type="match status" value="1"/>
</dbReference>
<reference evidence="4 5" key="1">
    <citation type="submission" date="2015-01" db="EMBL/GenBank/DDBJ databases">
        <title>The Genome Sequence of Fonsecaea multimorphosa CBS 102226.</title>
        <authorList>
            <consortium name="The Broad Institute Genomics Platform"/>
            <person name="Cuomo C."/>
            <person name="de Hoog S."/>
            <person name="Gorbushina A."/>
            <person name="Stielow B."/>
            <person name="Teixiera M."/>
            <person name="Abouelleil A."/>
            <person name="Chapman S.B."/>
            <person name="Priest M."/>
            <person name="Young S.K."/>
            <person name="Wortman J."/>
            <person name="Nusbaum C."/>
            <person name="Birren B."/>
        </authorList>
    </citation>
    <scope>NUCLEOTIDE SEQUENCE [LARGE SCALE GENOMIC DNA]</scope>
    <source>
        <strain evidence="4 5">CBS 102226</strain>
    </source>
</reference>
<evidence type="ECO:0000313" key="4">
    <source>
        <dbReference type="EMBL" id="KIY00546.1"/>
    </source>
</evidence>
<dbReference type="VEuPathDB" id="FungiDB:Z520_03209"/>
<dbReference type="InterPro" id="IPR016135">
    <property type="entry name" value="UBQ-conjugating_enzyme/RWD"/>
</dbReference>